<gene>
    <name evidence="2" type="ORF">B0H65DRAFT_277306</name>
</gene>
<evidence type="ECO:0000256" key="1">
    <source>
        <dbReference type="SAM" id="Phobius"/>
    </source>
</evidence>
<keyword evidence="1" id="KW-0812">Transmembrane</keyword>
<accession>A0AAE0MR85</accession>
<dbReference type="EMBL" id="JAUEPP010000006">
    <property type="protein sequence ID" value="KAK3340968.1"/>
    <property type="molecule type" value="Genomic_DNA"/>
</dbReference>
<proteinExistence type="predicted"/>
<comment type="caution">
    <text evidence="2">The sequence shown here is derived from an EMBL/GenBank/DDBJ whole genome shotgun (WGS) entry which is preliminary data.</text>
</comment>
<keyword evidence="1" id="KW-0472">Membrane</keyword>
<evidence type="ECO:0000313" key="3">
    <source>
        <dbReference type="Proteomes" id="UP001278500"/>
    </source>
</evidence>
<protein>
    <submittedName>
        <fullName evidence="2">Uncharacterized protein</fullName>
    </submittedName>
</protein>
<feature type="transmembrane region" description="Helical" evidence="1">
    <location>
        <begin position="49"/>
        <end position="68"/>
    </location>
</feature>
<dbReference type="RefSeq" id="XP_062679910.1">
    <property type="nucleotide sequence ID" value="XM_062822832.1"/>
</dbReference>
<feature type="transmembrane region" description="Helical" evidence="1">
    <location>
        <begin position="7"/>
        <end position="29"/>
    </location>
</feature>
<dbReference type="Proteomes" id="UP001278500">
    <property type="component" value="Unassembled WGS sequence"/>
</dbReference>
<organism evidence="2 3">
    <name type="scientific">Neurospora tetraspora</name>
    <dbReference type="NCBI Taxonomy" id="94610"/>
    <lineage>
        <taxon>Eukaryota</taxon>
        <taxon>Fungi</taxon>
        <taxon>Dikarya</taxon>
        <taxon>Ascomycota</taxon>
        <taxon>Pezizomycotina</taxon>
        <taxon>Sordariomycetes</taxon>
        <taxon>Sordariomycetidae</taxon>
        <taxon>Sordariales</taxon>
        <taxon>Sordariaceae</taxon>
        <taxon>Neurospora</taxon>
    </lineage>
</organism>
<keyword evidence="3" id="KW-1185">Reference proteome</keyword>
<reference evidence="2" key="1">
    <citation type="journal article" date="2023" name="Mol. Phylogenet. Evol.">
        <title>Genome-scale phylogeny and comparative genomics of the fungal order Sordariales.</title>
        <authorList>
            <person name="Hensen N."/>
            <person name="Bonometti L."/>
            <person name="Westerberg I."/>
            <person name="Brannstrom I.O."/>
            <person name="Guillou S."/>
            <person name="Cros-Aarteil S."/>
            <person name="Calhoun S."/>
            <person name="Haridas S."/>
            <person name="Kuo A."/>
            <person name="Mondo S."/>
            <person name="Pangilinan J."/>
            <person name="Riley R."/>
            <person name="LaButti K."/>
            <person name="Andreopoulos B."/>
            <person name="Lipzen A."/>
            <person name="Chen C."/>
            <person name="Yan M."/>
            <person name="Daum C."/>
            <person name="Ng V."/>
            <person name="Clum A."/>
            <person name="Steindorff A."/>
            <person name="Ohm R.A."/>
            <person name="Martin F."/>
            <person name="Silar P."/>
            <person name="Natvig D.O."/>
            <person name="Lalanne C."/>
            <person name="Gautier V."/>
            <person name="Ament-Velasquez S.L."/>
            <person name="Kruys A."/>
            <person name="Hutchinson M.I."/>
            <person name="Powell A.J."/>
            <person name="Barry K."/>
            <person name="Miller A.N."/>
            <person name="Grigoriev I.V."/>
            <person name="Debuchy R."/>
            <person name="Gladieux P."/>
            <person name="Hiltunen Thoren M."/>
            <person name="Johannesson H."/>
        </authorList>
    </citation>
    <scope>NUCLEOTIDE SEQUENCE</scope>
    <source>
        <strain evidence="2">CBS 560.94</strain>
    </source>
</reference>
<keyword evidence="1" id="KW-1133">Transmembrane helix</keyword>
<evidence type="ECO:0000313" key="2">
    <source>
        <dbReference type="EMBL" id="KAK3340968.1"/>
    </source>
</evidence>
<name>A0AAE0MR85_9PEZI</name>
<dbReference type="AlphaFoldDB" id="A0AAE0MR85"/>
<sequence>MARRLIVCLLIVLSSICAVPFLFIASLTLCFFRAPNKVCSFPSTTSLRGWPTCLSVYTMAHVSLLVDLPPQGCLKRGSGLVRWVAFLSNSFVSSCIASISLI</sequence>
<dbReference type="GeneID" id="87859986"/>
<feature type="transmembrane region" description="Helical" evidence="1">
    <location>
        <begin position="80"/>
        <end position="101"/>
    </location>
</feature>
<reference evidence="2" key="2">
    <citation type="submission" date="2023-06" db="EMBL/GenBank/DDBJ databases">
        <authorList>
            <consortium name="Lawrence Berkeley National Laboratory"/>
            <person name="Haridas S."/>
            <person name="Hensen N."/>
            <person name="Bonometti L."/>
            <person name="Westerberg I."/>
            <person name="Brannstrom I.O."/>
            <person name="Guillou S."/>
            <person name="Cros-Aarteil S."/>
            <person name="Calhoun S."/>
            <person name="Kuo A."/>
            <person name="Mondo S."/>
            <person name="Pangilinan J."/>
            <person name="Riley R."/>
            <person name="Labutti K."/>
            <person name="Andreopoulos B."/>
            <person name="Lipzen A."/>
            <person name="Chen C."/>
            <person name="Yanf M."/>
            <person name="Daum C."/>
            <person name="Ng V."/>
            <person name="Clum A."/>
            <person name="Steindorff A."/>
            <person name="Ohm R."/>
            <person name="Martin F."/>
            <person name="Silar P."/>
            <person name="Natvig D."/>
            <person name="Lalanne C."/>
            <person name="Gautier V."/>
            <person name="Ament-Velasquez S.L."/>
            <person name="Kruys A."/>
            <person name="Hutchinson M.I."/>
            <person name="Powell A.J."/>
            <person name="Barry K."/>
            <person name="Miller A.N."/>
            <person name="Grigoriev I.V."/>
            <person name="Debuchy R."/>
            <person name="Gladieux P."/>
            <person name="Thoren M.H."/>
            <person name="Johannesson H."/>
        </authorList>
    </citation>
    <scope>NUCLEOTIDE SEQUENCE</scope>
    <source>
        <strain evidence="2">CBS 560.94</strain>
    </source>
</reference>